<dbReference type="RefSeq" id="XP_002683227.1">
    <property type="nucleotide sequence ID" value="XM_002683181.1"/>
</dbReference>
<feature type="transmembrane region" description="Helical" evidence="6">
    <location>
        <begin position="190"/>
        <end position="214"/>
    </location>
</feature>
<dbReference type="KEGG" id="ngr:NAEGRDRAFT_55063"/>
<dbReference type="PANTHER" id="PTHR30520">
    <property type="entry name" value="FORMATE TRANSPORTER-RELATED"/>
    <property type="match status" value="1"/>
</dbReference>
<evidence type="ECO:0000256" key="3">
    <source>
        <dbReference type="ARBA" id="ARBA00022989"/>
    </source>
</evidence>
<dbReference type="Proteomes" id="UP000006671">
    <property type="component" value="Unassembled WGS sequence"/>
</dbReference>
<dbReference type="AlphaFoldDB" id="D2UYJ1"/>
<sequence>MVLNKMKNDGIRKSKLTIDQLIILSVMSGLFIGFAGTFALFTAGNCKTMEIDNPGLNKFFFGAVFPIGLILVIMLGTELFTGNNLVLLIGFFSRKWRNKKIGLHYLQVSKNLLISFVFNVLGAALFAYLFVYLVQPTSDAHWVTTVKNIAVAKVAKSFGQIVLLAIVCNMMVTLAVFITNAATTVEGKIIGAWLPIMAFAATGFEHSIANTFFIPLAMMYGADVTAYQFLIDNLLPSTIGNIIGGSIVVGCFFYYVHDFRSNHPRIVFNLIEKMYAKLKMWFLKRLRQELPVVDEENKEQREIEMQQVDSSAQMV</sequence>
<dbReference type="InterPro" id="IPR024002">
    <property type="entry name" value="For/NO2_transpt_CS"/>
</dbReference>
<dbReference type="GO" id="GO:0015513">
    <property type="term" value="F:high-affinity secondary active nitrite transmembrane transporter activity"/>
    <property type="evidence" value="ECO:0007669"/>
    <property type="project" value="TreeGrafter"/>
</dbReference>
<feature type="transmembrane region" description="Helical" evidence="6">
    <location>
        <begin position="154"/>
        <end position="178"/>
    </location>
</feature>
<keyword evidence="8" id="KW-1185">Reference proteome</keyword>
<dbReference type="VEuPathDB" id="AmoebaDB:NAEGRDRAFT_55063"/>
<evidence type="ECO:0000256" key="1">
    <source>
        <dbReference type="ARBA" id="ARBA00004141"/>
    </source>
</evidence>
<gene>
    <name evidence="7" type="ORF">NAEGRDRAFT_55063</name>
</gene>
<organism evidence="8">
    <name type="scientific">Naegleria gruberi</name>
    <name type="common">Amoeba</name>
    <dbReference type="NCBI Taxonomy" id="5762"/>
    <lineage>
        <taxon>Eukaryota</taxon>
        <taxon>Discoba</taxon>
        <taxon>Heterolobosea</taxon>
        <taxon>Tetramitia</taxon>
        <taxon>Eutetramitia</taxon>
        <taxon>Vahlkampfiidae</taxon>
        <taxon>Naegleria</taxon>
    </lineage>
</organism>
<evidence type="ECO:0000256" key="6">
    <source>
        <dbReference type="SAM" id="Phobius"/>
    </source>
</evidence>
<dbReference type="GeneID" id="8859226"/>
<accession>D2UYJ1</accession>
<dbReference type="STRING" id="5762.D2UYJ1"/>
<dbReference type="OMA" id="SIRPLVM"/>
<evidence type="ECO:0000313" key="8">
    <source>
        <dbReference type="Proteomes" id="UP000006671"/>
    </source>
</evidence>
<dbReference type="OrthoDB" id="4829at2759"/>
<dbReference type="PANTHER" id="PTHR30520:SF6">
    <property type="entry name" value="FORMATE_NITRATE FAMILY TRANSPORTER (EUROFUNG)"/>
    <property type="match status" value="1"/>
</dbReference>
<dbReference type="GO" id="GO:0005886">
    <property type="term" value="C:plasma membrane"/>
    <property type="evidence" value="ECO:0007669"/>
    <property type="project" value="TreeGrafter"/>
</dbReference>
<keyword evidence="2 6" id="KW-0812">Transmembrane</keyword>
<evidence type="ECO:0000256" key="4">
    <source>
        <dbReference type="ARBA" id="ARBA00023136"/>
    </source>
</evidence>
<name>D2UYJ1_NAEGR</name>
<feature type="transmembrane region" description="Helical" evidence="6">
    <location>
        <begin position="112"/>
        <end position="134"/>
    </location>
</feature>
<dbReference type="GO" id="GO:0015707">
    <property type="term" value="P:nitrite transport"/>
    <property type="evidence" value="ECO:0007669"/>
    <property type="project" value="TreeGrafter"/>
</dbReference>
<comment type="subcellular location">
    <subcellularLocation>
        <location evidence="1">Membrane</location>
        <topology evidence="1">Multi-pass membrane protein</topology>
    </subcellularLocation>
</comment>
<dbReference type="eggNOG" id="ENOG502S3A5">
    <property type="taxonomic scope" value="Eukaryota"/>
</dbReference>
<comment type="similarity">
    <text evidence="5">Belongs to the FNT transporter (TC 1.A.16) family.</text>
</comment>
<dbReference type="Pfam" id="PF01226">
    <property type="entry name" value="Form_Nir_trans"/>
    <property type="match status" value="1"/>
</dbReference>
<dbReference type="InterPro" id="IPR023271">
    <property type="entry name" value="Aquaporin-like"/>
</dbReference>
<feature type="transmembrane region" description="Helical" evidence="6">
    <location>
        <begin position="234"/>
        <end position="256"/>
    </location>
</feature>
<dbReference type="Gene3D" id="1.20.1080.10">
    <property type="entry name" value="Glycerol uptake facilitator protein"/>
    <property type="match status" value="1"/>
</dbReference>
<evidence type="ECO:0000256" key="5">
    <source>
        <dbReference type="ARBA" id="ARBA00049660"/>
    </source>
</evidence>
<feature type="transmembrane region" description="Helical" evidence="6">
    <location>
        <begin position="21"/>
        <end position="43"/>
    </location>
</feature>
<dbReference type="PROSITE" id="PS01005">
    <property type="entry name" value="FORMATE_NITRITE_TP_1"/>
    <property type="match status" value="1"/>
</dbReference>
<dbReference type="InterPro" id="IPR000292">
    <property type="entry name" value="For/NO2_transpt"/>
</dbReference>
<feature type="transmembrane region" description="Helical" evidence="6">
    <location>
        <begin position="63"/>
        <end position="92"/>
    </location>
</feature>
<reference evidence="7 8" key="1">
    <citation type="journal article" date="2010" name="Cell">
        <title>The genome of Naegleria gruberi illuminates early eukaryotic versatility.</title>
        <authorList>
            <person name="Fritz-Laylin L.K."/>
            <person name="Prochnik S.E."/>
            <person name="Ginger M.L."/>
            <person name="Dacks J.B."/>
            <person name="Carpenter M.L."/>
            <person name="Field M.C."/>
            <person name="Kuo A."/>
            <person name="Paredez A."/>
            <person name="Chapman J."/>
            <person name="Pham J."/>
            <person name="Shu S."/>
            <person name="Neupane R."/>
            <person name="Cipriano M."/>
            <person name="Mancuso J."/>
            <person name="Tu H."/>
            <person name="Salamov A."/>
            <person name="Lindquist E."/>
            <person name="Shapiro H."/>
            <person name="Lucas S."/>
            <person name="Grigoriev I.V."/>
            <person name="Cande W.Z."/>
            <person name="Fulton C."/>
            <person name="Rokhsar D.S."/>
            <person name="Dawson S.C."/>
        </authorList>
    </citation>
    <scope>NUCLEOTIDE SEQUENCE [LARGE SCALE GENOMIC DNA]</scope>
    <source>
        <strain evidence="7 8">NEG-M</strain>
    </source>
</reference>
<protein>
    <submittedName>
        <fullName evidence="7">Predicted protein</fullName>
    </submittedName>
</protein>
<keyword evidence="4 6" id="KW-0472">Membrane</keyword>
<keyword evidence="3 6" id="KW-1133">Transmembrane helix</keyword>
<evidence type="ECO:0000256" key="2">
    <source>
        <dbReference type="ARBA" id="ARBA00022692"/>
    </source>
</evidence>
<dbReference type="EMBL" id="GG738845">
    <property type="protein sequence ID" value="EFC50483.1"/>
    <property type="molecule type" value="Genomic_DNA"/>
</dbReference>
<proteinExistence type="inferred from homology"/>
<dbReference type="InParanoid" id="D2UYJ1"/>
<evidence type="ECO:0000313" key="7">
    <source>
        <dbReference type="EMBL" id="EFC50483.1"/>
    </source>
</evidence>